<evidence type="ECO:0000256" key="2">
    <source>
        <dbReference type="PIRSR" id="PIRSR005211-1"/>
    </source>
</evidence>
<dbReference type="GO" id="GO:0034338">
    <property type="term" value="F:short-chain carboxylesterase activity"/>
    <property type="evidence" value="ECO:0007669"/>
    <property type="project" value="TreeGrafter"/>
</dbReference>
<dbReference type="PANTHER" id="PTHR10794">
    <property type="entry name" value="ABHYDROLASE DOMAIN-CONTAINING PROTEIN"/>
    <property type="match status" value="1"/>
</dbReference>
<organism evidence="4 5">
    <name type="scientific">Novymonas esmeraldas</name>
    <dbReference type="NCBI Taxonomy" id="1808958"/>
    <lineage>
        <taxon>Eukaryota</taxon>
        <taxon>Discoba</taxon>
        <taxon>Euglenozoa</taxon>
        <taxon>Kinetoplastea</taxon>
        <taxon>Metakinetoplastina</taxon>
        <taxon>Trypanosomatida</taxon>
        <taxon>Trypanosomatidae</taxon>
        <taxon>Novymonas</taxon>
    </lineage>
</organism>
<dbReference type="InterPro" id="IPR000073">
    <property type="entry name" value="AB_hydrolase_1"/>
</dbReference>
<feature type="active site" description="Charge relay system" evidence="2">
    <location>
        <position position="371"/>
    </location>
</feature>
<keyword evidence="5" id="KW-1185">Reference proteome</keyword>
<dbReference type="InterPro" id="IPR050960">
    <property type="entry name" value="AB_hydrolase_4_sf"/>
</dbReference>
<feature type="active site" description="Charge relay system" evidence="2">
    <location>
        <position position="222"/>
    </location>
</feature>
<dbReference type="PANTHER" id="PTHR10794:SF63">
    <property type="entry name" value="ALPHA_BETA HYDROLASE 1, ISOFORM A"/>
    <property type="match status" value="1"/>
</dbReference>
<sequence>MLDRVKFVVLHSFAHVFLYLIPRAVHAVLVKLPVTLWQLFTGRRPLTYSSRKERHISVITSATDPAASERLLKTFGLSKDMVYRGPLYNKHIHTILGLLGVSRRVTYERELPLGFDGNPICLEWQRVPAGVEAKGVVLVVPGVGNYGQTPYVQRLVRCAVAKGFHICVLVPRGMGSAPLTQPRLTCITFTQDLRTVLQQCLTREQLRKRFGQELPVFLLGYSAGGSTILKAAVEEFNVYKADPSVYPGGFPLTALVSMNAPLNMFVHASTMERCPFFYQRPMVDAMQKYALKHANLFIKGMPGMPPIKDKAELKEMLKKFVIATDFNEYLVAPHFGYTEGSAGYYKDAAAFKWLEQMDASIPVVCLAARGDPITGDSHTVAEWQALVDAHPNVVYVETPVGGHLSYLASPLDDVRGRGEFLVDFPLHALQHAVRAAKAKTA</sequence>
<dbReference type="PIRSF" id="PIRSF005211">
    <property type="entry name" value="Ab_hydro_YheT"/>
    <property type="match status" value="1"/>
</dbReference>
<dbReference type="GO" id="GO:0047372">
    <property type="term" value="F:monoacylglycerol lipase activity"/>
    <property type="evidence" value="ECO:0007669"/>
    <property type="project" value="TreeGrafter"/>
</dbReference>
<reference evidence="4 5" key="1">
    <citation type="journal article" date="2021" name="MBio">
        <title>A New Model Trypanosomatid, Novymonas esmeraldas: Genomic Perception of Its 'Candidatus Pandoraea novymonadis' Endosymbiont.</title>
        <authorList>
            <person name="Zakharova A."/>
            <person name="Saura A."/>
            <person name="Butenko A."/>
            <person name="Podesvova L."/>
            <person name="Warmusova S."/>
            <person name="Kostygov A.Y."/>
            <person name="Nenarokova A."/>
            <person name="Lukes J."/>
            <person name="Opperdoes F.R."/>
            <person name="Yurchenko V."/>
        </authorList>
    </citation>
    <scope>NUCLEOTIDE SEQUENCE [LARGE SCALE GENOMIC DNA]</scope>
    <source>
        <strain evidence="4 5">E262AT.01</strain>
    </source>
</reference>
<evidence type="ECO:0000313" key="5">
    <source>
        <dbReference type="Proteomes" id="UP001430356"/>
    </source>
</evidence>
<dbReference type="InterPro" id="IPR012020">
    <property type="entry name" value="ABHD4"/>
</dbReference>
<dbReference type="Gene3D" id="3.40.50.1820">
    <property type="entry name" value="alpha/beta hydrolase"/>
    <property type="match status" value="1"/>
</dbReference>
<evidence type="ECO:0000313" key="4">
    <source>
        <dbReference type="EMBL" id="KAK7198235.1"/>
    </source>
</evidence>
<dbReference type="SUPFAM" id="SSF53474">
    <property type="entry name" value="alpha/beta-Hydrolases"/>
    <property type="match status" value="1"/>
</dbReference>
<dbReference type="InterPro" id="IPR029058">
    <property type="entry name" value="AB_hydrolase_fold"/>
</dbReference>
<feature type="active site" description="Charge relay system" evidence="2">
    <location>
        <position position="403"/>
    </location>
</feature>
<dbReference type="AlphaFoldDB" id="A0AAW0EVE8"/>
<feature type="domain" description="AB hydrolase-1" evidence="3">
    <location>
        <begin position="137"/>
        <end position="414"/>
    </location>
</feature>
<keyword evidence="4" id="KW-0378">Hydrolase</keyword>
<proteinExistence type="inferred from homology"/>
<protein>
    <submittedName>
        <fullName evidence="4">Alpha/beta hydrolase family</fullName>
    </submittedName>
</protein>
<dbReference type="Proteomes" id="UP001430356">
    <property type="component" value="Unassembled WGS sequence"/>
</dbReference>
<evidence type="ECO:0000259" key="3">
    <source>
        <dbReference type="Pfam" id="PF12697"/>
    </source>
</evidence>
<evidence type="ECO:0000256" key="1">
    <source>
        <dbReference type="ARBA" id="ARBA00010884"/>
    </source>
</evidence>
<comment type="similarity">
    <text evidence="1">Belongs to the AB hydrolase superfamily. AB hydrolase 4 family.</text>
</comment>
<comment type="caution">
    <text evidence="4">The sequence shown here is derived from an EMBL/GenBank/DDBJ whole genome shotgun (WGS) entry which is preliminary data.</text>
</comment>
<gene>
    <name evidence="4" type="ORF">NESM_000780500</name>
</gene>
<dbReference type="EMBL" id="JAECZO010000139">
    <property type="protein sequence ID" value="KAK7198235.1"/>
    <property type="molecule type" value="Genomic_DNA"/>
</dbReference>
<accession>A0AAW0EVE8</accession>
<name>A0AAW0EVE8_9TRYP</name>
<dbReference type="Pfam" id="PF12697">
    <property type="entry name" value="Abhydrolase_6"/>
    <property type="match status" value="1"/>
</dbReference>